<reference evidence="1 2" key="1">
    <citation type="journal article" date="2013" name="BMC Genomics">
        <title>Genomics-driven discovery of the pneumocandin biosynthetic gene cluster in the fungus Glarea lozoyensis.</title>
        <authorList>
            <person name="Chen L."/>
            <person name="Yue Q."/>
            <person name="Zhang X."/>
            <person name="Xiang M."/>
            <person name="Wang C."/>
            <person name="Li S."/>
            <person name="Che Y."/>
            <person name="Ortiz-Lopez F.J."/>
            <person name="Bills G.F."/>
            <person name="Liu X."/>
            <person name="An Z."/>
        </authorList>
    </citation>
    <scope>NUCLEOTIDE SEQUENCE [LARGE SCALE GENOMIC DNA]</scope>
    <source>
        <strain evidence="2">ATCC 20868 / MF5171</strain>
    </source>
</reference>
<dbReference type="KEGG" id="glz:GLAREA_00745"/>
<proteinExistence type="predicted"/>
<dbReference type="OMA" id="FRYVNHC"/>
<evidence type="ECO:0000313" key="1">
    <source>
        <dbReference type="EMBL" id="EPE29585.1"/>
    </source>
</evidence>
<dbReference type="AlphaFoldDB" id="S3CV96"/>
<dbReference type="Proteomes" id="UP000016922">
    <property type="component" value="Unassembled WGS sequence"/>
</dbReference>
<dbReference type="EMBL" id="KE145367">
    <property type="protein sequence ID" value="EPE29585.1"/>
    <property type="molecule type" value="Genomic_DNA"/>
</dbReference>
<evidence type="ECO:0000313" key="2">
    <source>
        <dbReference type="Proteomes" id="UP000016922"/>
    </source>
</evidence>
<dbReference type="RefSeq" id="XP_008083694.1">
    <property type="nucleotide sequence ID" value="XM_008085503.1"/>
</dbReference>
<sequence length="793" mass="89470">MPGCSPACRRAVQSNIAINSTPLWISDDALSQAFQRFVRVSHAARRHGSFVPGPLEARRRLGKRRMAYASESTPAGPFNLGWIWDILRFLREKDRTKFTYEAPTPRSDIAARTLDESPDWLSKWFNTDLPVADTCEPGLALDDTVSPTTTADLGTSNARDMPSDPALQPATLEEVYQQKVLDFRASLTSTREDKGALFEEFRRWIYLSVSRGELRQRHYKDVMSVHFMRDIRRAFQSDVEANKHFLLLFRAIWKGSMDSEGTRSRTDDGSLMDRLLSSISNLSLEDENVQALAVDVIRSLSEKQMLQLRNRKAGFHQLVNTWTRTWINCISASSDNASTKLASDNETLDSSYSYTYRLLQGLSDQVAGCQKIEDPTRKRHIVKSLEATLGLCKTNLAEILRQIELREDELSPFKVSVAALSHALAGITGTRTLNIVVQSCLSQVLELCADLEGDLGLDLRCAWMSIIASMPSVNGKVFRKSWEMLNLSSVPDQEGFIVDMLQRHWKSRGYLDNADLTRNAFLFHSTDGGRSVRSFLQIASKWELNEWKRTKRLASLVCLLANNGHPRAIVHVVSQLRRDSVHMPANIITSALRALAVYKPKVAFEAYYMCVNMPSGTTYRKSIKLDRHAELVLSLIRHTSIPPNIIWEAMGVPIYSADVPRAHWPKWALYRKGGLPPQTVELIGNMAMAFANSERTSSRVALRNVTQCLNILVVHNAPIPVNITKAITIAGLTRPLIENKGLVSLERLKWALPLIERAEGTEVAESVDEIIYEYRSAFKRLRAERTGRFLPLR</sequence>
<keyword evidence="2" id="KW-1185">Reference proteome</keyword>
<gene>
    <name evidence="1" type="ORF">GLAREA_00745</name>
</gene>
<dbReference type="HOGENOM" id="CLU_017045_1_0_1"/>
<accession>S3CV96</accession>
<dbReference type="OrthoDB" id="5428038at2759"/>
<name>S3CV96_GLAL2</name>
<protein>
    <submittedName>
        <fullName evidence="1">Uncharacterized protein</fullName>
    </submittedName>
</protein>
<organism evidence="1 2">
    <name type="scientific">Glarea lozoyensis (strain ATCC 20868 / MF5171)</name>
    <dbReference type="NCBI Taxonomy" id="1116229"/>
    <lineage>
        <taxon>Eukaryota</taxon>
        <taxon>Fungi</taxon>
        <taxon>Dikarya</taxon>
        <taxon>Ascomycota</taxon>
        <taxon>Pezizomycotina</taxon>
        <taxon>Leotiomycetes</taxon>
        <taxon>Helotiales</taxon>
        <taxon>Helotiaceae</taxon>
        <taxon>Glarea</taxon>
    </lineage>
</organism>
<dbReference type="eggNOG" id="ENOG502RG7P">
    <property type="taxonomic scope" value="Eukaryota"/>
</dbReference>
<dbReference type="GeneID" id="19459803"/>